<dbReference type="AlphaFoldDB" id="A0A0G2DYF2"/>
<evidence type="ECO:0000259" key="4">
    <source>
        <dbReference type="Pfam" id="PF22384"/>
    </source>
</evidence>
<evidence type="ECO:0000313" key="5">
    <source>
        <dbReference type="EMBL" id="KKY15887.1"/>
    </source>
</evidence>
<evidence type="ECO:0000256" key="1">
    <source>
        <dbReference type="ARBA" id="ARBA00004418"/>
    </source>
</evidence>
<comment type="similarity">
    <text evidence="2">Belongs to the bacterial solute-binding protein SsuA/TauA family.</text>
</comment>
<dbReference type="PANTHER" id="PTHR30024">
    <property type="entry name" value="ALIPHATIC SULFONATES-BINDING PROTEIN-RELATED"/>
    <property type="match status" value="1"/>
</dbReference>
<name>A0A0G2DYF2_PHACM</name>
<dbReference type="Proteomes" id="UP000053317">
    <property type="component" value="Unassembled WGS sequence"/>
</dbReference>
<feature type="domain" description="Ca3427-like PBP 2" evidence="4">
    <location>
        <begin position="100"/>
        <end position="201"/>
    </location>
</feature>
<dbReference type="EMBL" id="LCWF01000171">
    <property type="protein sequence ID" value="KKY15887.1"/>
    <property type="molecule type" value="Genomic_DNA"/>
</dbReference>
<dbReference type="Gene3D" id="3.40.190.10">
    <property type="entry name" value="Periplasmic binding protein-like II"/>
    <property type="match status" value="2"/>
</dbReference>
<dbReference type="GO" id="GO:0042597">
    <property type="term" value="C:periplasmic space"/>
    <property type="evidence" value="ECO:0007669"/>
    <property type="project" value="UniProtKB-SubCell"/>
</dbReference>
<keyword evidence="6" id="KW-1185">Reference proteome</keyword>
<evidence type="ECO:0000256" key="3">
    <source>
        <dbReference type="ARBA" id="ARBA00022729"/>
    </source>
</evidence>
<dbReference type="InterPro" id="IPR054364">
    <property type="entry name" value="Ca3427-like_PBP2"/>
</dbReference>
<proteinExistence type="inferred from homology"/>
<dbReference type="SUPFAM" id="SSF53850">
    <property type="entry name" value="Periplasmic binding protein-like II"/>
    <property type="match status" value="1"/>
</dbReference>
<reference evidence="5 6" key="2">
    <citation type="submission" date="2015-05" db="EMBL/GenBank/DDBJ databases">
        <authorList>
            <person name="Morales-Cruz A."/>
            <person name="Amrine K.C."/>
            <person name="Cantu D."/>
        </authorList>
    </citation>
    <scope>NUCLEOTIDE SEQUENCE [LARGE SCALE GENOMIC DNA]</scope>
    <source>
        <strain evidence="5">UCRPC4</strain>
    </source>
</reference>
<evidence type="ECO:0000313" key="6">
    <source>
        <dbReference type="Proteomes" id="UP000053317"/>
    </source>
</evidence>
<evidence type="ECO:0000256" key="2">
    <source>
        <dbReference type="ARBA" id="ARBA00010742"/>
    </source>
</evidence>
<keyword evidence="3" id="KW-0732">Signal</keyword>
<reference evidence="5 6" key="1">
    <citation type="submission" date="2015-05" db="EMBL/GenBank/DDBJ databases">
        <title>Distinctive expansion of gene families associated with plant cell wall degradation and secondary metabolism in the genomes of grapevine trunk pathogens.</title>
        <authorList>
            <person name="Lawrence D.P."/>
            <person name="Travadon R."/>
            <person name="Rolshausen P.E."/>
            <person name="Baumgartner K."/>
        </authorList>
    </citation>
    <scope>NUCLEOTIDE SEQUENCE [LARGE SCALE GENOMIC DNA]</scope>
    <source>
        <strain evidence="5">UCRPC4</strain>
    </source>
</reference>
<gene>
    <name evidence="5" type="ORF">UCRPC4_g06073</name>
</gene>
<comment type="caution">
    <text evidence="5">The sequence shown here is derived from an EMBL/GenBank/DDBJ whole genome shotgun (WGS) entry which is preliminary data.</text>
</comment>
<dbReference type="OrthoDB" id="1363at2759"/>
<sequence>MAASARTIRIGYVPEHYLLPLHLSRRYVPSSLKFDLVPFPSGTGHMITSLRTPSSSSESIDLAIGLTEGWIAGLLPPNLPSGRKKGYNLIGQWVQNPLRWAIVTGIDRGDITSISDLGRKTQNHRKLRVGVSRIGSGSHVMANVLAQQHGWDPKGLEFIKCGPFADLRTAVNVQPDLNHTSTKDGADFFMWEHFTTKPYFHPDPLVSDHDSKVVLKRLGEIYTPWPSWCVVTSEEVFPDPCNDQSLSQICEVLDKGIQDFEGDREKGIKMLGTGELGCHYTEEDAREWLKKAKFEQRGIRGVDRAMVEGVVEVLRGAGVVDVPDSKAKEVDDVVVIER</sequence>
<accession>A0A0G2DYF2</accession>
<protein>
    <submittedName>
        <fullName evidence="5">Putative alphaglucosidase</fullName>
    </submittedName>
</protein>
<dbReference type="PANTHER" id="PTHR30024:SF47">
    <property type="entry name" value="TAURINE-BINDING PERIPLASMIC PROTEIN"/>
    <property type="match status" value="1"/>
</dbReference>
<organism evidence="5 6">
    <name type="scientific">Phaeomoniella chlamydospora</name>
    <name type="common">Phaeoacremonium chlamydosporum</name>
    <dbReference type="NCBI Taxonomy" id="158046"/>
    <lineage>
        <taxon>Eukaryota</taxon>
        <taxon>Fungi</taxon>
        <taxon>Dikarya</taxon>
        <taxon>Ascomycota</taxon>
        <taxon>Pezizomycotina</taxon>
        <taxon>Eurotiomycetes</taxon>
        <taxon>Chaetothyriomycetidae</taxon>
        <taxon>Phaeomoniellales</taxon>
        <taxon>Phaeomoniellaceae</taxon>
        <taxon>Phaeomoniella</taxon>
    </lineage>
</organism>
<dbReference type="Pfam" id="PF22384">
    <property type="entry name" value="PBP2_Ca3427_like"/>
    <property type="match status" value="1"/>
</dbReference>
<comment type="subcellular location">
    <subcellularLocation>
        <location evidence="1">Periplasm</location>
    </subcellularLocation>
</comment>